<dbReference type="PANTHER" id="PTHR13353">
    <property type="entry name" value="TRANSMEMBRANE PROTEIN 19"/>
    <property type="match status" value="1"/>
</dbReference>
<protein>
    <submittedName>
        <fullName evidence="8">DUF92 domain-containing protein</fullName>
    </submittedName>
</protein>
<comment type="subcellular location">
    <subcellularLocation>
        <location evidence="1">Membrane</location>
        <topology evidence="1">Multi-pass membrane protein</topology>
    </subcellularLocation>
</comment>
<evidence type="ECO:0000256" key="7">
    <source>
        <dbReference type="SAM" id="Phobius"/>
    </source>
</evidence>
<evidence type="ECO:0000313" key="9">
    <source>
        <dbReference type="Proteomes" id="UP000663671"/>
    </source>
</evidence>
<keyword evidence="3 7" id="KW-0812">Transmembrane</keyword>
<sequence>MKPIIAVPATLALVYRAWSRKSLTPVGIVAAALTAVVHALHPCSAPFAFVVVFFLSGTYVTKIKHDVKSRLTVSSSGSLGGEGARTHVQVLANSVVASILILLDLGRSHQENRPESYCFPYGGDYFMVGITAHYAVVAADTFSSELGILSKSQPRLITSITFRKVPPGTNGGVTLTGLLAGAFGAFIIAVTSLILPFCPLDPGDASTKSGFEGGTAWGWREKAFWIVAITICGTLGSVVDSILGGLFQASVVDKRTGKIVEGAGGRKVLVHPGESIITGLEEPSNRDVSRIRVAEDIANTLTSAPSLRKRRSSSSSLGSSPDLEHESRKIEAGYDLFDNNQINLLMAATMSISAMVVASYIM</sequence>
<evidence type="ECO:0000256" key="5">
    <source>
        <dbReference type="ARBA" id="ARBA00023136"/>
    </source>
</evidence>
<dbReference type="VEuPathDB" id="FungiDB:I7I51_08224"/>
<evidence type="ECO:0000256" key="4">
    <source>
        <dbReference type="ARBA" id="ARBA00022989"/>
    </source>
</evidence>
<dbReference type="InterPro" id="IPR002794">
    <property type="entry name" value="DUF92_TMEM19"/>
</dbReference>
<dbReference type="EMBL" id="CP069109">
    <property type="protein sequence ID" value="QSS58795.1"/>
    <property type="molecule type" value="Genomic_DNA"/>
</dbReference>
<organism evidence="8 9">
    <name type="scientific">Ajellomyces capsulatus</name>
    <name type="common">Darling's disease fungus</name>
    <name type="synonym">Histoplasma capsulatum</name>
    <dbReference type="NCBI Taxonomy" id="5037"/>
    <lineage>
        <taxon>Eukaryota</taxon>
        <taxon>Fungi</taxon>
        <taxon>Dikarya</taxon>
        <taxon>Ascomycota</taxon>
        <taxon>Pezizomycotina</taxon>
        <taxon>Eurotiomycetes</taxon>
        <taxon>Eurotiomycetidae</taxon>
        <taxon>Onygenales</taxon>
        <taxon>Ajellomycetaceae</taxon>
        <taxon>Histoplasma</taxon>
    </lineage>
</organism>
<evidence type="ECO:0000256" key="2">
    <source>
        <dbReference type="ARBA" id="ARBA00009012"/>
    </source>
</evidence>
<reference evidence="8" key="1">
    <citation type="submission" date="2021-01" db="EMBL/GenBank/DDBJ databases">
        <title>Chromosome-level genome assembly of a human fungal pathogen reveals clustering of transcriptionally co-regulated genes.</title>
        <authorList>
            <person name="Voorhies M."/>
            <person name="Cohen S."/>
            <person name="Shea T.P."/>
            <person name="Petrus S."/>
            <person name="Munoz J.F."/>
            <person name="Poplawski S."/>
            <person name="Goldman W.E."/>
            <person name="Michael T."/>
            <person name="Cuomo C.A."/>
            <person name="Sil A."/>
            <person name="Beyhan S."/>
        </authorList>
    </citation>
    <scope>NUCLEOTIDE SEQUENCE</scope>
    <source>
        <strain evidence="8">WU24</strain>
    </source>
</reference>
<dbReference type="Proteomes" id="UP000663671">
    <property type="component" value="Chromosome 2"/>
</dbReference>
<feature type="transmembrane region" description="Helical" evidence="7">
    <location>
        <begin position="173"/>
        <end position="195"/>
    </location>
</feature>
<dbReference type="OrthoDB" id="30881at2759"/>
<gene>
    <name evidence="8" type="ORF">I7I51_08224</name>
</gene>
<evidence type="ECO:0000256" key="1">
    <source>
        <dbReference type="ARBA" id="ARBA00004141"/>
    </source>
</evidence>
<dbReference type="Pfam" id="PF01940">
    <property type="entry name" value="DUF92"/>
    <property type="match status" value="1"/>
</dbReference>
<evidence type="ECO:0000256" key="6">
    <source>
        <dbReference type="SAM" id="MobiDB-lite"/>
    </source>
</evidence>
<feature type="transmembrane region" description="Helical" evidence="7">
    <location>
        <begin position="342"/>
        <end position="361"/>
    </location>
</feature>
<evidence type="ECO:0000313" key="8">
    <source>
        <dbReference type="EMBL" id="QSS58795.1"/>
    </source>
</evidence>
<keyword evidence="5 7" id="KW-0472">Membrane</keyword>
<dbReference type="AlphaFoldDB" id="A0A8A1LZT7"/>
<evidence type="ECO:0000256" key="3">
    <source>
        <dbReference type="ARBA" id="ARBA00022692"/>
    </source>
</evidence>
<feature type="transmembrane region" description="Helical" evidence="7">
    <location>
        <begin position="29"/>
        <end position="55"/>
    </location>
</feature>
<proteinExistence type="inferred from homology"/>
<comment type="similarity">
    <text evidence="2">Belongs to the TMEM19 family.</text>
</comment>
<accession>A0A8A1LZT7</accession>
<name>A0A8A1LZT7_AJECA</name>
<feature type="transmembrane region" description="Helical" evidence="7">
    <location>
        <begin position="223"/>
        <end position="247"/>
    </location>
</feature>
<keyword evidence="4 7" id="KW-1133">Transmembrane helix</keyword>
<dbReference type="PANTHER" id="PTHR13353:SF5">
    <property type="entry name" value="TRANSMEMBRANE PROTEIN 19"/>
    <property type="match status" value="1"/>
</dbReference>
<dbReference type="GO" id="GO:0016020">
    <property type="term" value="C:membrane"/>
    <property type="evidence" value="ECO:0007669"/>
    <property type="project" value="UniProtKB-SubCell"/>
</dbReference>
<feature type="region of interest" description="Disordered" evidence="6">
    <location>
        <begin position="304"/>
        <end position="324"/>
    </location>
</feature>